<sequence>MDVRQYLSRIGYHGDTSPTLDNLDAIHQAHVLAVPFENLSIHCGEEIILDLQLFYNTIVVKGRGGCCYENNGLLSWLLGQLGFNLKTVKAPVNNTGAHPINVVSIDEERWVVDVGFGCVFRTPIRLAAGHSEHLDVTGTYRLQQEGETWILERKSKTRLNPDANSFGATPGGIQMDNINVEPGEWVVLYKFTLQEHKLQDFSEIPTDIAVPHPYPITTEDIMDVRQYLSRISYHGDTSPTLENLGAIYQAHMLAVPFENLSIHCGEEIILDLQLFYNKIVLKGRGGFCYENNGLFSWLLGQLGFNLKIVKGQVGDTGAHMVNVVSIDGERWVADVGFGCVFRTPIRLAAGQEHPDVTGTYRLQQEGETWIVERKSKTRLDSAVFEATSGGTQKDDIGSGEWAVQYKFTLQEHQLQDFSEVCSWTQRESPFFIGRPWCVRHLADGLITYMGRKLITTRYYETHLTKTTTVLDSDDAILAILWDTFRIKLEKHLTVKG</sequence>
<dbReference type="OrthoDB" id="10260017at2759"/>
<dbReference type="PANTHER" id="PTHR11786">
    <property type="entry name" value="N-HYDROXYARYLAMINE O-ACETYLTRANSFERASE"/>
    <property type="match status" value="1"/>
</dbReference>
<dbReference type="InterPro" id="IPR038765">
    <property type="entry name" value="Papain-like_cys_pep_sf"/>
</dbReference>
<reference evidence="5" key="1">
    <citation type="submission" date="2022-01" db="EMBL/GenBank/DDBJ databases">
        <authorList>
            <person name="Braso-Vives M."/>
        </authorList>
    </citation>
    <scope>NUCLEOTIDE SEQUENCE</scope>
</reference>
<dbReference type="InterPro" id="IPR053710">
    <property type="entry name" value="Arylamine_NAT_domain_sf"/>
</dbReference>
<dbReference type="PANTHER" id="PTHR11786:SF0">
    <property type="entry name" value="ARYLAMINE N-ACETYLTRANSFERASE 4-RELATED"/>
    <property type="match status" value="1"/>
</dbReference>
<organism evidence="5 6">
    <name type="scientific">Branchiostoma lanceolatum</name>
    <name type="common">Common lancelet</name>
    <name type="synonym">Amphioxus lanceolatum</name>
    <dbReference type="NCBI Taxonomy" id="7740"/>
    <lineage>
        <taxon>Eukaryota</taxon>
        <taxon>Metazoa</taxon>
        <taxon>Chordata</taxon>
        <taxon>Cephalochordata</taxon>
        <taxon>Leptocardii</taxon>
        <taxon>Amphioxiformes</taxon>
        <taxon>Branchiostomatidae</taxon>
        <taxon>Branchiostoma</taxon>
    </lineage>
</organism>
<dbReference type="InterPro" id="IPR001447">
    <property type="entry name" value="Arylamine_N-AcTrfase"/>
</dbReference>
<gene>
    <name evidence="5" type="primary">NAT1</name>
    <name evidence="5" type="ORF">BLAG_LOCUS1342</name>
</gene>
<dbReference type="GO" id="GO:0004060">
    <property type="term" value="F:arylamine N-acetyltransferase activity"/>
    <property type="evidence" value="ECO:0007669"/>
    <property type="project" value="UniProtKB-EC"/>
</dbReference>
<evidence type="ECO:0000256" key="4">
    <source>
        <dbReference type="RuleBase" id="RU003452"/>
    </source>
</evidence>
<proteinExistence type="inferred from homology"/>
<dbReference type="Proteomes" id="UP000838412">
    <property type="component" value="Chromosome 1"/>
</dbReference>
<name>A0A8J9YPI5_BRALA</name>
<dbReference type="Gene3D" id="3.30.2140.20">
    <property type="match status" value="2"/>
</dbReference>
<dbReference type="SUPFAM" id="SSF54001">
    <property type="entry name" value="Cysteine proteinases"/>
    <property type="match status" value="2"/>
</dbReference>
<dbReference type="EC" id="2.3.1.5" evidence="2"/>
<dbReference type="PRINTS" id="PR01543">
    <property type="entry name" value="ANATRNSFRASE"/>
</dbReference>
<comment type="similarity">
    <text evidence="1 4">Belongs to the arylamine N-acetyltransferase family.</text>
</comment>
<accession>A0A8J9YPI5</accession>
<keyword evidence="6" id="KW-1185">Reference proteome</keyword>
<evidence type="ECO:0000256" key="2">
    <source>
        <dbReference type="ARBA" id="ARBA00012701"/>
    </source>
</evidence>
<evidence type="ECO:0000256" key="3">
    <source>
        <dbReference type="ARBA" id="ARBA00023315"/>
    </source>
</evidence>
<evidence type="ECO:0000313" key="5">
    <source>
        <dbReference type="EMBL" id="CAH1231805.1"/>
    </source>
</evidence>
<dbReference type="Pfam" id="PF00797">
    <property type="entry name" value="Acetyltransf_2"/>
    <property type="match status" value="2"/>
</dbReference>
<evidence type="ECO:0000313" key="6">
    <source>
        <dbReference type="Proteomes" id="UP000838412"/>
    </source>
</evidence>
<protein>
    <recommendedName>
        <fullName evidence="2">arylamine N-acetyltransferase</fullName>
        <ecNumber evidence="2">2.3.1.5</ecNumber>
    </recommendedName>
</protein>
<dbReference type="EMBL" id="OV696686">
    <property type="protein sequence ID" value="CAH1231805.1"/>
    <property type="molecule type" value="Genomic_DNA"/>
</dbReference>
<evidence type="ECO:0000256" key="1">
    <source>
        <dbReference type="ARBA" id="ARBA00006547"/>
    </source>
</evidence>
<keyword evidence="4" id="KW-0808">Transferase</keyword>
<keyword evidence="3 4" id="KW-0012">Acyltransferase</keyword>
<dbReference type="AlphaFoldDB" id="A0A8J9YPI5"/>